<dbReference type="Proteomes" id="UP000019489">
    <property type="component" value="Unassembled WGS sequence"/>
</dbReference>
<name>W9G305_9MICO</name>
<keyword evidence="9" id="KW-1185">Reference proteome</keyword>
<dbReference type="AlphaFoldDB" id="W9G305"/>
<protein>
    <submittedName>
        <fullName evidence="8">Membrane protein</fullName>
    </submittedName>
</protein>
<dbReference type="PATRIC" id="fig|1386089.3.peg.3357"/>
<organism evidence="8 9">
    <name type="scientific">Intrasporangium oryzae NRRL B-24470</name>
    <dbReference type="NCBI Taxonomy" id="1386089"/>
    <lineage>
        <taxon>Bacteria</taxon>
        <taxon>Bacillati</taxon>
        <taxon>Actinomycetota</taxon>
        <taxon>Actinomycetes</taxon>
        <taxon>Micrococcales</taxon>
        <taxon>Intrasporangiaceae</taxon>
        <taxon>Intrasporangium</taxon>
    </lineage>
</organism>
<keyword evidence="3 6" id="KW-0812">Transmembrane</keyword>
<dbReference type="InterPro" id="IPR027379">
    <property type="entry name" value="CLS_N"/>
</dbReference>
<evidence type="ECO:0000256" key="2">
    <source>
        <dbReference type="ARBA" id="ARBA00022475"/>
    </source>
</evidence>
<dbReference type="OrthoDB" id="5125307at2"/>
<evidence type="ECO:0000256" key="5">
    <source>
        <dbReference type="ARBA" id="ARBA00023136"/>
    </source>
</evidence>
<evidence type="ECO:0000313" key="8">
    <source>
        <dbReference type="EMBL" id="EWT00385.1"/>
    </source>
</evidence>
<gene>
    <name evidence="8" type="ORF">N865_15810</name>
</gene>
<proteinExistence type="predicted"/>
<dbReference type="EMBL" id="AWSA01000044">
    <property type="protein sequence ID" value="EWT00385.1"/>
    <property type="molecule type" value="Genomic_DNA"/>
</dbReference>
<keyword evidence="2" id="KW-1003">Cell membrane</keyword>
<dbReference type="RefSeq" id="WP_051510821.1">
    <property type="nucleotide sequence ID" value="NZ_AWSA01000044.1"/>
</dbReference>
<feature type="domain" description="Cardiolipin synthase N-terminal" evidence="7">
    <location>
        <begin position="25"/>
        <end position="68"/>
    </location>
</feature>
<accession>W9G305</accession>
<keyword evidence="5 6" id="KW-0472">Membrane</keyword>
<comment type="subcellular location">
    <subcellularLocation>
        <location evidence="1">Cell membrane</location>
        <topology evidence="1">Multi-pass membrane protein</topology>
    </subcellularLocation>
</comment>
<keyword evidence="4 6" id="KW-1133">Transmembrane helix</keyword>
<evidence type="ECO:0000259" key="7">
    <source>
        <dbReference type="Pfam" id="PF13396"/>
    </source>
</evidence>
<evidence type="ECO:0000256" key="6">
    <source>
        <dbReference type="SAM" id="Phobius"/>
    </source>
</evidence>
<dbReference type="eggNOG" id="ENOG5033DS7">
    <property type="taxonomic scope" value="Bacteria"/>
</dbReference>
<reference evidence="8 9" key="1">
    <citation type="submission" date="2013-08" db="EMBL/GenBank/DDBJ databases">
        <title>Intrasporangium oryzae NRRL B-24470.</title>
        <authorList>
            <person name="Liu H."/>
            <person name="Wang G."/>
        </authorList>
    </citation>
    <scope>NUCLEOTIDE SEQUENCE [LARGE SCALE GENOMIC DNA]</scope>
    <source>
        <strain evidence="8 9">NRRL B-24470</strain>
    </source>
</reference>
<feature type="transmembrane region" description="Helical" evidence="6">
    <location>
        <begin position="15"/>
        <end position="35"/>
    </location>
</feature>
<feature type="transmembrane region" description="Helical" evidence="6">
    <location>
        <begin position="47"/>
        <end position="65"/>
    </location>
</feature>
<evidence type="ECO:0000256" key="3">
    <source>
        <dbReference type="ARBA" id="ARBA00022692"/>
    </source>
</evidence>
<sequence length="87" mass="9558">MSRKWSDLSRGQQRAVVIAGTVQIALATAAWVDLARRPAEEVNGSKAMWAAIIAINFVGPVAYFARGRRTPLMSDLESLDDIELDLE</sequence>
<dbReference type="GO" id="GO:0005886">
    <property type="term" value="C:plasma membrane"/>
    <property type="evidence" value="ECO:0007669"/>
    <property type="project" value="UniProtKB-SubCell"/>
</dbReference>
<dbReference type="Pfam" id="PF13396">
    <property type="entry name" value="PLDc_N"/>
    <property type="match status" value="1"/>
</dbReference>
<evidence type="ECO:0000256" key="4">
    <source>
        <dbReference type="ARBA" id="ARBA00022989"/>
    </source>
</evidence>
<comment type="caution">
    <text evidence="8">The sequence shown here is derived from an EMBL/GenBank/DDBJ whole genome shotgun (WGS) entry which is preliminary data.</text>
</comment>
<evidence type="ECO:0000256" key="1">
    <source>
        <dbReference type="ARBA" id="ARBA00004651"/>
    </source>
</evidence>
<evidence type="ECO:0000313" key="9">
    <source>
        <dbReference type="Proteomes" id="UP000019489"/>
    </source>
</evidence>